<keyword evidence="5" id="KW-0507">mRNA processing</keyword>
<dbReference type="PANTHER" id="PTHR13445">
    <property type="entry name" value="TUMOR SUPPRESSING SUBTRANSFERABLE CANDIDATE 4 TSSC4"/>
    <property type="match status" value="1"/>
</dbReference>
<dbReference type="Pfam" id="PF15264">
    <property type="entry name" value="TSSC4"/>
    <property type="match status" value="1"/>
</dbReference>
<dbReference type="AlphaFoldDB" id="A0A9N7TX47"/>
<proteinExistence type="inferred from homology"/>
<keyword evidence="13" id="KW-1185">Reference proteome</keyword>
<evidence type="ECO:0000256" key="10">
    <source>
        <dbReference type="ARBA" id="ARBA00045970"/>
    </source>
</evidence>
<comment type="similarity">
    <text evidence="3">Belongs to the TSSC4 family.</text>
</comment>
<feature type="compositionally biased region" description="Low complexity" evidence="11">
    <location>
        <begin position="113"/>
        <end position="122"/>
    </location>
</feature>
<keyword evidence="4" id="KW-0963">Cytoplasm</keyword>
<dbReference type="PANTHER" id="PTHR13445:SF3">
    <property type="entry name" value="U5 SMALL NUCLEAR RIBONUCLEOPROTEIN TSSC4"/>
    <property type="match status" value="1"/>
</dbReference>
<evidence type="ECO:0000256" key="1">
    <source>
        <dbReference type="ARBA" id="ARBA00004123"/>
    </source>
</evidence>
<evidence type="ECO:0000256" key="2">
    <source>
        <dbReference type="ARBA" id="ARBA00004496"/>
    </source>
</evidence>
<comment type="subcellular location">
    <subcellularLocation>
        <location evidence="2">Cytoplasm</location>
    </subcellularLocation>
    <subcellularLocation>
        <location evidence="1">Nucleus</location>
    </subcellularLocation>
</comment>
<dbReference type="GO" id="GO:0006397">
    <property type="term" value="P:mRNA processing"/>
    <property type="evidence" value="ECO:0007669"/>
    <property type="project" value="UniProtKB-KW"/>
</dbReference>
<feature type="compositionally biased region" description="Basic and acidic residues" evidence="11">
    <location>
        <begin position="240"/>
        <end position="251"/>
    </location>
</feature>
<evidence type="ECO:0000256" key="3">
    <source>
        <dbReference type="ARBA" id="ARBA00010362"/>
    </source>
</evidence>
<feature type="compositionally biased region" description="Polar residues" evidence="11">
    <location>
        <begin position="83"/>
        <end position="95"/>
    </location>
</feature>
<feature type="compositionally biased region" description="Basic and acidic residues" evidence="11">
    <location>
        <begin position="258"/>
        <end position="281"/>
    </location>
</feature>
<keyword evidence="6" id="KW-0747">Spliceosome</keyword>
<feature type="compositionally biased region" description="Basic and acidic residues" evidence="11">
    <location>
        <begin position="1"/>
        <end position="11"/>
    </location>
</feature>
<dbReference type="InterPro" id="IPR029338">
    <property type="entry name" value="TSSC4"/>
</dbReference>
<dbReference type="Proteomes" id="UP001153269">
    <property type="component" value="Unassembled WGS sequence"/>
</dbReference>
<feature type="region of interest" description="Disordered" evidence="11">
    <location>
        <begin position="82"/>
        <end position="133"/>
    </location>
</feature>
<evidence type="ECO:0000256" key="9">
    <source>
        <dbReference type="ARBA" id="ARBA00035304"/>
    </source>
</evidence>
<comment type="function">
    <text evidence="10">Protein associated with the U5 snRNP, during its maturation and its post-splicing recycling and which is required for spliceosomal tri-snRNP complex assembly in the nucleus. Has a molecular sequestering activity and transiently hinders SNRNP200 binding sites for constitutive splicing factors that intervene later during the assembly of the spliceosome and splicing. Together with its molecular sequestering activity, may also function as a molecular adapter and placeholder, coordinating the assembly of the U5 snRNP and its association with the U4/U6 di-snRNP.</text>
</comment>
<feature type="region of interest" description="Disordered" evidence="11">
    <location>
        <begin position="1"/>
        <end position="49"/>
    </location>
</feature>
<feature type="compositionally biased region" description="Basic and acidic residues" evidence="11">
    <location>
        <begin position="124"/>
        <end position="133"/>
    </location>
</feature>
<evidence type="ECO:0000313" key="12">
    <source>
        <dbReference type="EMBL" id="CAB1419714.1"/>
    </source>
</evidence>
<evidence type="ECO:0000256" key="4">
    <source>
        <dbReference type="ARBA" id="ARBA00022490"/>
    </source>
</evidence>
<feature type="compositionally biased region" description="Acidic residues" evidence="11">
    <location>
        <begin position="33"/>
        <end position="44"/>
    </location>
</feature>
<name>A0A9N7TX47_PLEPL</name>
<evidence type="ECO:0000256" key="5">
    <source>
        <dbReference type="ARBA" id="ARBA00022664"/>
    </source>
</evidence>
<dbReference type="GO" id="GO:0005681">
    <property type="term" value="C:spliceosomal complex"/>
    <property type="evidence" value="ECO:0007669"/>
    <property type="project" value="UniProtKB-KW"/>
</dbReference>
<reference evidence="12" key="1">
    <citation type="submission" date="2020-03" db="EMBL/GenBank/DDBJ databases">
        <authorList>
            <person name="Weist P."/>
        </authorList>
    </citation>
    <scope>NUCLEOTIDE SEQUENCE</scope>
</reference>
<dbReference type="GO" id="GO:0008380">
    <property type="term" value="P:RNA splicing"/>
    <property type="evidence" value="ECO:0007669"/>
    <property type="project" value="UniProtKB-KW"/>
</dbReference>
<comment type="caution">
    <text evidence="12">The sequence shown here is derived from an EMBL/GenBank/DDBJ whole genome shotgun (WGS) entry which is preliminary data.</text>
</comment>
<evidence type="ECO:0000256" key="11">
    <source>
        <dbReference type="SAM" id="MobiDB-lite"/>
    </source>
</evidence>
<keyword evidence="7" id="KW-0508">mRNA splicing</keyword>
<sequence length="304" mass="34254">MSDQKSDHSDVDSLSDSEESEPEEQPNTTPFDQELDHDDNEDGDFGGVVVSAPAAQMSFSLRGGGSAFSNRSQSIFDKLDNAVQRTASSTSQDNITDGVFALPQPPCPSLKRSQPQSTSSTPPKKKEFPDYVAHPERWTHYNLEDVTETSDQDNSRVAHQFLSSLKKDRECDSPCNIQEKMIFSRPNKLPKDQTADQPSAVRANARGMHLSHLEDEEGWMEARKKEKSGGNGTEQEEEEIKERKTDKEKNIRVLGQPEEEKKKQMPKEREEGTGVKTEDAKPSFTTFRKPKSKNYRKSTEQEDN</sequence>
<protein>
    <recommendedName>
        <fullName evidence="9">U5 small nuclear ribonucleoprotein TSSC4</fullName>
    </recommendedName>
</protein>
<evidence type="ECO:0000256" key="6">
    <source>
        <dbReference type="ARBA" id="ARBA00022728"/>
    </source>
</evidence>
<keyword evidence="8" id="KW-0539">Nucleus</keyword>
<dbReference type="EMBL" id="CADEAL010000405">
    <property type="protein sequence ID" value="CAB1419714.1"/>
    <property type="molecule type" value="Genomic_DNA"/>
</dbReference>
<feature type="compositionally biased region" description="Acidic residues" evidence="11">
    <location>
        <begin position="13"/>
        <end position="24"/>
    </location>
</feature>
<evidence type="ECO:0000256" key="8">
    <source>
        <dbReference type="ARBA" id="ARBA00023242"/>
    </source>
</evidence>
<gene>
    <name evidence="12" type="ORF">PLEPLA_LOCUS7565</name>
</gene>
<evidence type="ECO:0000256" key="7">
    <source>
        <dbReference type="ARBA" id="ARBA00023187"/>
    </source>
</evidence>
<dbReference type="GO" id="GO:0005737">
    <property type="term" value="C:cytoplasm"/>
    <property type="evidence" value="ECO:0007669"/>
    <property type="project" value="UniProtKB-SubCell"/>
</dbReference>
<accession>A0A9N7TX47</accession>
<evidence type="ECO:0000313" key="13">
    <source>
        <dbReference type="Proteomes" id="UP001153269"/>
    </source>
</evidence>
<feature type="region of interest" description="Disordered" evidence="11">
    <location>
        <begin position="184"/>
        <end position="304"/>
    </location>
</feature>
<organism evidence="12 13">
    <name type="scientific">Pleuronectes platessa</name>
    <name type="common">European plaice</name>
    <dbReference type="NCBI Taxonomy" id="8262"/>
    <lineage>
        <taxon>Eukaryota</taxon>
        <taxon>Metazoa</taxon>
        <taxon>Chordata</taxon>
        <taxon>Craniata</taxon>
        <taxon>Vertebrata</taxon>
        <taxon>Euteleostomi</taxon>
        <taxon>Actinopterygii</taxon>
        <taxon>Neopterygii</taxon>
        <taxon>Teleostei</taxon>
        <taxon>Neoteleostei</taxon>
        <taxon>Acanthomorphata</taxon>
        <taxon>Carangaria</taxon>
        <taxon>Pleuronectiformes</taxon>
        <taxon>Pleuronectoidei</taxon>
        <taxon>Pleuronectidae</taxon>
        <taxon>Pleuronectes</taxon>
    </lineage>
</organism>